<dbReference type="Proteomes" id="UP000248745">
    <property type="component" value="Unassembled WGS sequence"/>
</dbReference>
<gene>
    <name evidence="3" type="ORF">DN068_20860</name>
</gene>
<dbReference type="OrthoDB" id="98874at2"/>
<name>A0A2W2B3S8_9BACT</name>
<sequence>MNFYPKNLRGIVTAFLFSICICQQATAKENFNDEYFLRNLKQNNFSIDPSAVAVVLYEKSTVDISPDNGWVVSQKVHRIIKVIRKEGLDQADVLVATFHVNGSFAEIKKIAGTTYNLENGQMQQQQLNTDLVTAEKDYMFLTRKFSMPSVKEGSIIDYTYTIRHDFGLMYTDWTFQDGIPCLYSELETTIPVIFDTRSMTQGNLQFVELPNGPRKIADSLLPESFRYSEIVNGNEFKNSHWVRRNIPALEEEPFVASVNNYKEKIKLQITGTTKNSFSVNFLNTWPKLNKALYESFSFYRPLVLRHEDIGRVAKELTASLNDETEKAKAIYNYVRKNISAKENSGIWSTRDLNDVFVKHTGTPAEINLVMIAMMKAAGLNCDPVILSTRENGKIYDAFPALTGFNHTIGMLVVGSETYYLDASEKYNPFGTLPEQCYNGYARLVNQNGGSVNLLPEMNKNKGMVVVTTENADPQHYTLNFKQYFTKAEAAGLRAEWSADTTEIRKHLIKSLKVLSLNAALKTYEIQNLDNPESALTLNYTVSLSWPSGKSVYFTPVFMNRYSSNPFKANERIYPVEMDGVTDYSYSLQLKIPDGFTLEEMPKSSITTIDEKDEYKFMTQYDKETNTLRLNARLQMLRTDFQTEEYPVVRAFFDKILAANQQKIILK</sequence>
<dbReference type="SUPFAM" id="SSF54001">
    <property type="entry name" value="Cysteine proteinases"/>
    <property type="match status" value="1"/>
</dbReference>
<keyword evidence="4" id="KW-1185">Reference proteome</keyword>
<proteinExistence type="predicted"/>
<evidence type="ECO:0000259" key="2">
    <source>
        <dbReference type="Pfam" id="PF01841"/>
    </source>
</evidence>
<dbReference type="AlphaFoldDB" id="A0A2W2B3S8"/>
<evidence type="ECO:0000256" key="1">
    <source>
        <dbReference type="SAM" id="SignalP"/>
    </source>
</evidence>
<keyword evidence="1" id="KW-0732">Signal</keyword>
<evidence type="ECO:0000313" key="4">
    <source>
        <dbReference type="Proteomes" id="UP000248745"/>
    </source>
</evidence>
<feature type="signal peptide" evidence="1">
    <location>
        <begin position="1"/>
        <end position="27"/>
    </location>
</feature>
<dbReference type="Gene3D" id="3.10.620.30">
    <property type="match status" value="1"/>
</dbReference>
<protein>
    <recommendedName>
        <fullName evidence="2">Transglutaminase-like domain-containing protein</fullName>
    </recommendedName>
</protein>
<dbReference type="Gene3D" id="2.60.120.1130">
    <property type="match status" value="1"/>
</dbReference>
<comment type="caution">
    <text evidence="3">The sequence shown here is derived from an EMBL/GenBank/DDBJ whole genome shotgun (WGS) entry which is preliminary data.</text>
</comment>
<feature type="domain" description="Transglutaminase-like" evidence="2">
    <location>
        <begin position="312"/>
        <end position="390"/>
    </location>
</feature>
<accession>A0A2W2B3S8</accession>
<dbReference type="Gene3D" id="2.60.40.3140">
    <property type="match status" value="1"/>
</dbReference>
<dbReference type="InterPro" id="IPR002931">
    <property type="entry name" value="Transglutaminase-like"/>
</dbReference>
<organism evidence="3 4">
    <name type="scientific">Taibaiella soli</name>
    <dbReference type="NCBI Taxonomy" id="1649169"/>
    <lineage>
        <taxon>Bacteria</taxon>
        <taxon>Pseudomonadati</taxon>
        <taxon>Bacteroidota</taxon>
        <taxon>Chitinophagia</taxon>
        <taxon>Chitinophagales</taxon>
        <taxon>Chitinophagaceae</taxon>
        <taxon>Taibaiella</taxon>
    </lineage>
</organism>
<feature type="chain" id="PRO_5015891684" description="Transglutaminase-like domain-containing protein" evidence="1">
    <location>
        <begin position="28"/>
        <end position="666"/>
    </location>
</feature>
<evidence type="ECO:0000313" key="3">
    <source>
        <dbReference type="EMBL" id="PZF70879.1"/>
    </source>
</evidence>
<dbReference type="EMBL" id="QKTW01000028">
    <property type="protein sequence ID" value="PZF70879.1"/>
    <property type="molecule type" value="Genomic_DNA"/>
</dbReference>
<dbReference type="Pfam" id="PF01841">
    <property type="entry name" value="Transglut_core"/>
    <property type="match status" value="1"/>
</dbReference>
<dbReference type="RefSeq" id="WP_111000895.1">
    <property type="nucleotide sequence ID" value="NZ_QKTW01000028.1"/>
</dbReference>
<dbReference type="InterPro" id="IPR038765">
    <property type="entry name" value="Papain-like_cys_pep_sf"/>
</dbReference>
<reference evidence="3 4" key="1">
    <citation type="submission" date="2018-06" db="EMBL/GenBank/DDBJ databases">
        <title>Mucibacter soli gen. nov., sp. nov., a new member of the family Chitinophagaceae producing mucin.</title>
        <authorList>
            <person name="Kim M.-K."/>
            <person name="Park S."/>
            <person name="Kim T.-S."/>
            <person name="Joung Y."/>
            <person name="Han J.-H."/>
            <person name="Kim S.B."/>
        </authorList>
    </citation>
    <scope>NUCLEOTIDE SEQUENCE [LARGE SCALE GENOMIC DNA]</scope>
    <source>
        <strain evidence="3 4">R1-15</strain>
    </source>
</reference>